<dbReference type="CDD" id="cd09272">
    <property type="entry name" value="RNase_HI_RT_Ty1"/>
    <property type="match status" value="1"/>
</dbReference>
<protein>
    <recommendedName>
        <fullName evidence="3">Copia protein</fullName>
    </recommendedName>
</protein>
<accession>A0AAF0R5T4</accession>
<dbReference type="EMBL" id="CP133617">
    <property type="protein sequence ID" value="WMV32411.1"/>
    <property type="molecule type" value="Genomic_DNA"/>
</dbReference>
<dbReference type="Proteomes" id="UP001234989">
    <property type="component" value="Chromosome 6"/>
</dbReference>
<organism evidence="1 2">
    <name type="scientific">Solanum verrucosum</name>
    <dbReference type="NCBI Taxonomy" id="315347"/>
    <lineage>
        <taxon>Eukaryota</taxon>
        <taxon>Viridiplantae</taxon>
        <taxon>Streptophyta</taxon>
        <taxon>Embryophyta</taxon>
        <taxon>Tracheophyta</taxon>
        <taxon>Spermatophyta</taxon>
        <taxon>Magnoliopsida</taxon>
        <taxon>eudicotyledons</taxon>
        <taxon>Gunneridae</taxon>
        <taxon>Pentapetalae</taxon>
        <taxon>asterids</taxon>
        <taxon>lamiids</taxon>
        <taxon>Solanales</taxon>
        <taxon>Solanaceae</taxon>
        <taxon>Solanoideae</taxon>
        <taxon>Solaneae</taxon>
        <taxon>Solanum</taxon>
    </lineage>
</organism>
<gene>
    <name evidence="1" type="ORF">MTR67_025796</name>
</gene>
<dbReference type="AlphaFoldDB" id="A0AAF0R5T4"/>
<proteinExistence type="predicted"/>
<evidence type="ECO:0000313" key="2">
    <source>
        <dbReference type="Proteomes" id="UP001234989"/>
    </source>
</evidence>
<evidence type="ECO:0000313" key="1">
    <source>
        <dbReference type="EMBL" id="WMV32411.1"/>
    </source>
</evidence>
<reference evidence="1" key="1">
    <citation type="submission" date="2023-08" db="EMBL/GenBank/DDBJ databases">
        <title>A de novo genome assembly of Solanum verrucosum Schlechtendal, a Mexican diploid species geographically isolated from the other diploid A-genome species in potato relatives.</title>
        <authorList>
            <person name="Hosaka K."/>
        </authorList>
    </citation>
    <scope>NUCLEOTIDE SEQUENCE</scope>
    <source>
        <tissue evidence="1">Young leaves</tissue>
    </source>
</reference>
<evidence type="ECO:0008006" key="3">
    <source>
        <dbReference type="Google" id="ProtNLM"/>
    </source>
</evidence>
<name>A0AAF0R5T4_SOLVR</name>
<keyword evidence="2" id="KW-1185">Reference proteome</keyword>
<sequence length="62" mass="7195">MIFRDSRAILQVASNPVFHERTKHIEINCHFIRQKIQEGLVKTEHVNSKDQLAVILTKGLRS</sequence>